<proteinExistence type="predicted"/>
<evidence type="ECO:0008006" key="3">
    <source>
        <dbReference type="Google" id="ProtNLM"/>
    </source>
</evidence>
<evidence type="ECO:0000313" key="2">
    <source>
        <dbReference type="Proteomes" id="UP000249130"/>
    </source>
</evidence>
<dbReference type="Pfam" id="PF11164">
    <property type="entry name" value="DUF2948"/>
    <property type="match status" value="1"/>
</dbReference>
<reference evidence="1 2" key="1">
    <citation type="submission" date="2017-07" db="EMBL/GenBank/DDBJ databases">
        <title>Draft Genome Sequences of Select Purple Nonsulfur Bacteria.</title>
        <authorList>
            <person name="Lasarre B."/>
            <person name="Mckinlay J.B."/>
        </authorList>
    </citation>
    <scope>NUCLEOTIDE SEQUENCE [LARGE SCALE GENOMIC DNA]</scope>
    <source>
        <strain evidence="1 2">DSM 5909</strain>
    </source>
</reference>
<accession>A0A327KF81</accession>
<comment type="caution">
    <text evidence="1">The sequence shown here is derived from an EMBL/GenBank/DDBJ whole genome shotgun (WGS) entry which is preliminary data.</text>
</comment>
<gene>
    <name evidence="1" type="ORF">CH341_29645</name>
</gene>
<name>A0A327KF81_9BRAD</name>
<dbReference type="OrthoDB" id="9806367at2"/>
<dbReference type="InterPro" id="IPR021335">
    <property type="entry name" value="DUF2948"/>
</dbReference>
<keyword evidence="2" id="KW-1185">Reference proteome</keyword>
<dbReference type="AlphaFoldDB" id="A0A327KF81"/>
<dbReference type="EMBL" id="NPEX01000448">
    <property type="protein sequence ID" value="RAI37439.1"/>
    <property type="molecule type" value="Genomic_DNA"/>
</dbReference>
<sequence length="169" mass="18593">MAGRFPNYGSAGDAAMDQLKLVALDQDDLEIVATHLQDSHVKVGDIIWRPQEKRLVMGLDRFDWEGAVCENGHFRRRRTALRFDRVMACKCRNVQCQAKDVVLNLLTIEFVQTEAPGGSVVLIFSGGGEVRLDVECLEVELADLGPVWDTTACPAHEDQASPGLTAAAR</sequence>
<organism evidence="1 2">
    <name type="scientific">Rhodoplanes roseus</name>
    <dbReference type="NCBI Taxonomy" id="29409"/>
    <lineage>
        <taxon>Bacteria</taxon>
        <taxon>Pseudomonadati</taxon>
        <taxon>Pseudomonadota</taxon>
        <taxon>Alphaproteobacteria</taxon>
        <taxon>Hyphomicrobiales</taxon>
        <taxon>Nitrobacteraceae</taxon>
        <taxon>Rhodoplanes</taxon>
    </lineage>
</organism>
<dbReference type="Proteomes" id="UP000249130">
    <property type="component" value="Unassembled WGS sequence"/>
</dbReference>
<evidence type="ECO:0000313" key="1">
    <source>
        <dbReference type="EMBL" id="RAI37439.1"/>
    </source>
</evidence>
<protein>
    <recommendedName>
        <fullName evidence="3">DUF2948 domain-containing protein</fullName>
    </recommendedName>
</protein>